<evidence type="ECO:0000256" key="1">
    <source>
        <dbReference type="SAM" id="Phobius"/>
    </source>
</evidence>
<reference evidence="2" key="1">
    <citation type="submission" date="2020-10" db="EMBL/GenBank/DDBJ databases">
        <authorList>
            <person name="Gilroy R."/>
        </authorList>
    </citation>
    <scope>NUCLEOTIDE SEQUENCE</scope>
    <source>
        <strain evidence="2">23406</strain>
    </source>
</reference>
<protein>
    <submittedName>
        <fullName evidence="2">NusG domain II-containing protein</fullName>
    </submittedName>
</protein>
<keyword evidence="1" id="KW-1133">Transmembrane helix</keyword>
<proteinExistence type="predicted"/>
<sequence length="131" mass="14753">MNFSERATSYYRTAKKPRAIDWIVAVILLAAIIVSLVLILQKDEGARVELYYKGEKIAQYSLSDSRDIPFDREGHALIRIENNSVYIVENDCPNQICVRTGAIRYAGQRIVCAPHKLTVLIVGMQDVDAVI</sequence>
<dbReference type="Pfam" id="PF07009">
    <property type="entry name" value="NusG_II"/>
    <property type="match status" value="1"/>
</dbReference>
<feature type="transmembrane region" description="Helical" evidence="1">
    <location>
        <begin position="20"/>
        <end position="40"/>
    </location>
</feature>
<evidence type="ECO:0000313" key="3">
    <source>
        <dbReference type="Proteomes" id="UP000886891"/>
    </source>
</evidence>
<dbReference type="InterPro" id="IPR038690">
    <property type="entry name" value="NusG_2_sf"/>
</dbReference>
<evidence type="ECO:0000313" key="2">
    <source>
        <dbReference type="EMBL" id="HIV00739.1"/>
    </source>
</evidence>
<reference evidence="2" key="2">
    <citation type="journal article" date="2021" name="PeerJ">
        <title>Extensive microbial diversity within the chicken gut microbiome revealed by metagenomics and culture.</title>
        <authorList>
            <person name="Gilroy R."/>
            <person name="Ravi A."/>
            <person name="Getino M."/>
            <person name="Pursley I."/>
            <person name="Horton D.L."/>
            <person name="Alikhan N.F."/>
            <person name="Baker D."/>
            <person name="Gharbi K."/>
            <person name="Hall N."/>
            <person name="Watson M."/>
            <person name="Adriaenssens E.M."/>
            <person name="Foster-Nyarko E."/>
            <person name="Jarju S."/>
            <person name="Secka A."/>
            <person name="Antonio M."/>
            <person name="Oren A."/>
            <person name="Chaudhuri R.R."/>
            <person name="La Ragione R."/>
            <person name="Hildebrand F."/>
            <person name="Pallen M.J."/>
        </authorList>
    </citation>
    <scope>NUCLEOTIDE SEQUENCE</scope>
    <source>
        <strain evidence="2">23406</strain>
    </source>
</reference>
<comment type="caution">
    <text evidence="2">The sequence shown here is derived from an EMBL/GenBank/DDBJ whole genome shotgun (WGS) entry which is preliminary data.</text>
</comment>
<organism evidence="2 3">
    <name type="scientific">Candidatus Stercoripulliclostridium merdipullorum</name>
    <dbReference type="NCBI Taxonomy" id="2840952"/>
    <lineage>
        <taxon>Bacteria</taxon>
        <taxon>Bacillati</taxon>
        <taxon>Bacillota</taxon>
        <taxon>Clostridia</taxon>
        <taxon>Eubacteriales</taxon>
        <taxon>Candidatus Stercoripulliclostridium</taxon>
    </lineage>
</organism>
<dbReference type="EMBL" id="DVOH01000052">
    <property type="protein sequence ID" value="HIV00739.1"/>
    <property type="molecule type" value="Genomic_DNA"/>
</dbReference>
<keyword evidence="1" id="KW-0812">Transmembrane</keyword>
<gene>
    <name evidence="2" type="ORF">IAB14_06475</name>
</gene>
<keyword evidence="1" id="KW-0472">Membrane</keyword>
<dbReference type="Proteomes" id="UP000886891">
    <property type="component" value="Unassembled WGS sequence"/>
</dbReference>
<name>A0A9D1NDK8_9FIRM</name>
<accession>A0A9D1NDK8</accession>
<dbReference type="Gene3D" id="2.60.320.10">
    <property type="entry name" value="N-utilization substance G protein NusG, insert domain"/>
    <property type="match status" value="1"/>
</dbReference>
<dbReference type="AlphaFoldDB" id="A0A9D1NDK8"/>